<dbReference type="EMBL" id="BAAAON010000001">
    <property type="protein sequence ID" value="GAA2173726.1"/>
    <property type="molecule type" value="Genomic_DNA"/>
</dbReference>
<feature type="region of interest" description="Disordered" evidence="11">
    <location>
        <begin position="423"/>
        <end position="442"/>
    </location>
</feature>
<protein>
    <submittedName>
        <fullName evidence="15">Hemolysin family protein</fullName>
    </submittedName>
</protein>
<sequence>MDTDTLLNALLVLVFVLIGGVFAGTEMAIVNLREGQIKRIEESGPSGMRTAKLVRNPNLFLSAVQIGVTLAGFFSSAYGASTLAPDLAPLLINIGIPDGTADTVALILMTLVIAYLSLVLGELAPKRLAMQRAVGFTRVLAPPLNMFARVMRPVIWLLSVSTNFVVKLVGGDPNATTEEYTAAELRQLVQETPDLRREHRQILSDAFSVGERLIDEVKRPRTDVEFLAETMPLSEAAAAIRDLPYTRYPVYRESIDDVVGFIHIRDLLSHEGSGGDAIASITRPILAVPGSNRILPTLSQMRGGGHHIALVVDEYGGTDGIATLEDLLEELVGEIYDEYDDEKVDASARHTLSDGGSVVLDGGLIIEEASEEIGVDLPDDGQYETLAGLVLDRLGRMPKTGDSVEIEGLRFEAAEMASHRIERVRVTRSEAPDGSNGPSEGS</sequence>
<proteinExistence type="inferred from homology"/>
<evidence type="ECO:0000256" key="3">
    <source>
        <dbReference type="ARBA" id="ARBA00022475"/>
    </source>
</evidence>
<dbReference type="InterPro" id="IPR005170">
    <property type="entry name" value="Transptr-assoc_dom"/>
</dbReference>
<dbReference type="Gene3D" id="3.10.580.10">
    <property type="entry name" value="CBS-domain"/>
    <property type="match status" value="1"/>
</dbReference>
<dbReference type="Pfam" id="PF00571">
    <property type="entry name" value="CBS"/>
    <property type="match status" value="2"/>
</dbReference>
<dbReference type="PANTHER" id="PTHR43099:SF5">
    <property type="entry name" value="HLYC_CORC FAMILY TRANSPORTER"/>
    <property type="match status" value="1"/>
</dbReference>
<evidence type="ECO:0000256" key="2">
    <source>
        <dbReference type="ARBA" id="ARBA00006337"/>
    </source>
</evidence>
<evidence type="ECO:0000256" key="8">
    <source>
        <dbReference type="ARBA" id="ARBA00023136"/>
    </source>
</evidence>
<dbReference type="PROSITE" id="PS51846">
    <property type="entry name" value="CNNM"/>
    <property type="match status" value="1"/>
</dbReference>
<dbReference type="SUPFAM" id="SSF56176">
    <property type="entry name" value="FAD-binding/transporter-associated domain-like"/>
    <property type="match status" value="1"/>
</dbReference>
<keyword evidence="6 10" id="KW-1133">Transmembrane helix</keyword>
<dbReference type="Proteomes" id="UP001500974">
    <property type="component" value="Unassembled WGS sequence"/>
</dbReference>
<feature type="domain" description="CBS" evidence="13">
    <location>
        <begin position="220"/>
        <end position="277"/>
    </location>
</feature>
<dbReference type="Gene3D" id="3.30.465.10">
    <property type="match status" value="1"/>
</dbReference>
<evidence type="ECO:0000259" key="14">
    <source>
        <dbReference type="PROSITE" id="PS51846"/>
    </source>
</evidence>
<evidence type="ECO:0000313" key="15">
    <source>
        <dbReference type="EMBL" id="GAA2173726.1"/>
    </source>
</evidence>
<dbReference type="PROSITE" id="PS51371">
    <property type="entry name" value="CBS"/>
    <property type="match status" value="2"/>
</dbReference>
<dbReference type="SUPFAM" id="SSF54631">
    <property type="entry name" value="CBS-domain pair"/>
    <property type="match status" value="1"/>
</dbReference>
<comment type="subcellular location">
    <subcellularLocation>
        <location evidence="1">Cell membrane</location>
        <topology evidence="1">Multi-pass membrane protein</topology>
    </subcellularLocation>
</comment>
<keyword evidence="8 10" id="KW-0472">Membrane</keyword>
<evidence type="ECO:0000313" key="16">
    <source>
        <dbReference type="Proteomes" id="UP001500974"/>
    </source>
</evidence>
<evidence type="ECO:0000259" key="13">
    <source>
        <dbReference type="PROSITE" id="PS51371"/>
    </source>
</evidence>
<dbReference type="RefSeq" id="WP_346027663.1">
    <property type="nucleotide sequence ID" value="NZ_BAAAON010000001.1"/>
</dbReference>
<evidence type="ECO:0000256" key="1">
    <source>
        <dbReference type="ARBA" id="ARBA00004651"/>
    </source>
</evidence>
<dbReference type="InterPro" id="IPR044751">
    <property type="entry name" value="Ion_transp-like_CBS"/>
</dbReference>
<dbReference type="InterPro" id="IPR051676">
    <property type="entry name" value="UPF0053_domain"/>
</dbReference>
<comment type="caution">
    <text evidence="15">The sequence shown here is derived from an EMBL/GenBank/DDBJ whole genome shotgun (WGS) entry which is preliminary data.</text>
</comment>
<dbReference type="InterPro" id="IPR002550">
    <property type="entry name" value="CNNM"/>
</dbReference>
<dbReference type="PANTHER" id="PTHR43099">
    <property type="entry name" value="UPF0053 PROTEIN YRKA"/>
    <property type="match status" value="1"/>
</dbReference>
<feature type="domain" description="CNNM transmembrane" evidence="14">
    <location>
        <begin position="1"/>
        <end position="216"/>
    </location>
</feature>
<feature type="domain" description="CBS" evidence="13">
    <location>
        <begin position="281"/>
        <end position="338"/>
    </location>
</feature>
<keyword evidence="3" id="KW-1003">Cell membrane</keyword>
<feature type="transmembrane region" description="Helical" evidence="12">
    <location>
        <begin position="104"/>
        <end position="124"/>
    </location>
</feature>
<keyword evidence="16" id="KW-1185">Reference proteome</keyword>
<dbReference type="Pfam" id="PF03471">
    <property type="entry name" value="CorC_HlyC"/>
    <property type="match status" value="1"/>
</dbReference>
<evidence type="ECO:0000256" key="9">
    <source>
        <dbReference type="PROSITE-ProRule" id="PRU00703"/>
    </source>
</evidence>
<keyword evidence="4 10" id="KW-0812">Transmembrane</keyword>
<evidence type="ECO:0000256" key="5">
    <source>
        <dbReference type="ARBA" id="ARBA00022737"/>
    </source>
</evidence>
<name>A0ABN3AR46_9MICC</name>
<gene>
    <name evidence="15" type="ORF">GCM10009784_09220</name>
</gene>
<keyword evidence="5" id="KW-0677">Repeat</keyword>
<evidence type="ECO:0000256" key="10">
    <source>
        <dbReference type="PROSITE-ProRule" id="PRU01193"/>
    </source>
</evidence>
<keyword evidence="7 9" id="KW-0129">CBS domain</keyword>
<evidence type="ECO:0000256" key="6">
    <source>
        <dbReference type="ARBA" id="ARBA00022989"/>
    </source>
</evidence>
<dbReference type="InterPro" id="IPR000644">
    <property type="entry name" value="CBS_dom"/>
</dbReference>
<evidence type="ECO:0000256" key="4">
    <source>
        <dbReference type="ARBA" id="ARBA00022692"/>
    </source>
</evidence>
<dbReference type="SMART" id="SM01091">
    <property type="entry name" value="CorC_HlyC"/>
    <property type="match status" value="1"/>
</dbReference>
<dbReference type="InterPro" id="IPR046342">
    <property type="entry name" value="CBS_dom_sf"/>
</dbReference>
<comment type="similarity">
    <text evidence="2">Belongs to the UPF0053 family.</text>
</comment>
<dbReference type="Pfam" id="PF01595">
    <property type="entry name" value="CNNM"/>
    <property type="match status" value="1"/>
</dbReference>
<feature type="transmembrane region" description="Helical" evidence="12">
    <location>
        <begin position="59"/>
        <end position="84"/>
    </location>
</feature>
<organism evidence="15 16">
    <name type="scientific">Arthrobacter parietis</name>
    <dbReference type="NCBI Taxonomy" id="271434"/>
    <lineage>
        <taxon>Bacteria</taxon>
        <taxon>Bacillati</taxon>
        <taxon>Actinomycetota</taxon>
        <taxon>Actinomycetes</taxon>
        <taxon>Micrococcales</taxon>
        <taxon>Micrococcaceae</taxon>
        <taxon>Arthrobacter</taxon>
    </lineage>
</organism>
<dbReference type="CDD" id="cd04590">
    <property type="entry name" value="CBS_pair_CorC_HlyC_assoc"/>
    <property type="match status" value="1"/>
</dbReference>
<reference evidence="15 16" key="1">
    <citation type="journal article" date="2019" name="Int. J. Syst. Evol. Microbiol.">
        <title>The Global Catalogue of Microorganisms (GCM) 10K type strain sequencing project: providing services to taxonomists for standard genome sequencing and annotation.</title>
        <authorList>
            <consortium name="The Broad Institute Genomics Platform"/>
            <consortium name="The Broad Institute Genome Sequencing Center for Infectious Disease"/>
            <person name="Wu L."/>
            <person name="Ma J."/>
        </authorList>
    </citation>
    <scope>NUCLEOTIDE SEQUENCE [LARGE SCALE GENOMIC DNA]</scope>
    <source>
        <strain evidence="15 16">JCM 14917</strain>
    </source>
</reference>
<evidence type="ECO:0000256" key="11">
    <source>
        <dbReference type="SAM" id="MobiDB-lite"/>
    </source>
</evidence>
<dbReference type="InterPro" id="IPR036318">
    <property type="entry name" value="FAD-bd_PCMH-like_sf"/>
</dbReference>
<feature type="transmembrane region" description="Helical" evidence="12">
    <location>
        <begin position="6"/>
        <end position="30"/>
    </location>
</feature>
<evidence type="ECO:0000256" key="7">
    <source>
        <dbReference type="ARBA" id="ARBA00023122"/>
    </source>
</evidence>
<dbReference type="InterPro" id="IPR016169">
    <property type="entry name" value="FAD-bd_PCMH_sub2"/>
</dbReference>
<evidence type="ECO:0000256" key="12">
    <source>
        <dbReference type="SAM" id="Phobius"/>
    </source>
</evidence>
<accession>A0ABN3AR46</accession>